<name>A0A1I3YUE4_9HYPH</name>
<reference evidence="5 6" key="1">
    <citation type="submission" date="2016-10" db="EMBL/GenBank/DDBJ databases">
        <authorList>
            <person name="de Groot N.N."/>
        </authorList>
    </citation>
    <scope>NUCLEOTIDE SEQUENCE [LARGE SCALE GENOMIC DNA]</scope>
    <source>
        <strain evidence="5 6">NE2</strain>
    </source>
</reference>
<evidence type="ECO:0000313" key="6">
    <source>
        <dbReference type="Proteomes" id="UP000198755"/>
    </source>
</evidence>
<dbReference type="Proteomes" id="UP000198755">
    <property type="component" value="Unassembled WGS sequence"/>
</dbReference>
<gene>
    <name evidence="5" type="ORF">SAMN05444581_106193</name>
</gene>
<dbReference type="PANTHER" id="PTHR43257">
    <property type="entry name" value="PYRUVATE DEHYDROGENASE E1 COMPONENT BETA SUBUNIT"/>
    <property type="match status" value="1"/>
</dbReference>
<dbReference type="AlphaFoldDB" id="A0A1I3YUE4"/>
<dbReference type="SUPFAM" id="SSF52518">
    <property type="entry name" value="Thiamin diphosphate-binding fold (THDP-binding)"/>
    <property type="match status" value="1"/>
</dbReference>
<dbReference type="PANTHER" id="PTHR43257:SF2">
    <property type="entry name" value="PYRUVATE DEHYDROGENASE E1 COMPONENT SUBUNIT BETA"/>
    <property type="match status" value="1"/>
</dbReference>
<dbReference type="SMART" id="SM00861">
    <property type="entry name" value="Transket_pyr"/>
    <property type="match status" value="1"/>
</dbReference>
<dbReference type="EMBL" id="FOSN01000006">
    <property type="protein sequence ID" value="SFK35458.1"/>
    <property type="molecule type" value="Genomic_DNA"/>
</dbReference>
<dbReference type="InterPro" id="IPR033248">
    <property type="entry name" value="Transketolase_C"/>
</dbReference>
<keyword evidence="3" id="KW-0786">Thiamine pyrophosphate</keyword>
<dbReference type="RefSeq" id="WP_091681244.1">
    <property type="nucleotide sequence ID" value="NZ_FOSN01000006.1"/>
</dbReference>
<dbReference type="CDD" id="cd07036">
    <property type="entry name" value="TPP_PYR_E1-PDHc-beta_like"/>
    <property type="match status" value="1"/>
</dbReference>
<proteinExistence type="predicted"/>
<sequence>MSREPQTRVVKLFFREAIARALREEMARDERIVILGQDVGSFGGSYKEFLGLYKQFGAARVRDTPVAEASMVGVGAGAAAAGLRPIVSITYMDFLMLGLDPLVNYAAKARYKTGGQLRVPLIVKTTAGAKGQGVAHSQCLEAWLMSVPGLKVVAPSTPADAYGLMKSALRESGPVVYVDHKRLFPMAGEMPEDEQITPFGLAKYLRRGADVTIATYSHMTQVALAAAEALAAEGVSCEIIDLRSLAPLDLATVCDSAGRTGALLTLEEGQIVCGVGAEIAFRVREKLGGAVRIDRVGALAAPVSSNPVLEAACVPDSARVARAIRGLLAA</sequence>
<keyword evidence="5" id="KW-0670">Pyruvate</keyword>
<evidence type="ECO:0000259" key="4">
    <source>
        <dbReference type="SMART" id="SM00861"/>
    </source>
</evidence>
<dbReference type="GO" id="GO:0016491">
    <property type="term" value="F:oxidoreductase activity"/>
    <property type="evidence" value="ECO:0007669"/>
    <property type="project" value="UniProtKB-KW"/>
</dbReference>
<dbReference type="InterPro" id="IPR029061">
    <property type="entry name" value="THDP-binding"/>
</dbReference>
<keyword evidence="6" id="KW-1185">Reference proteome</keyword>
<dbReference type="STRING" id="1612308.SAMN05444581_106193"/>
<dbReference type="Pfam" id="PF02780">
    <property type="entry name" value="Transketolase_C"/>
    <property type="match status" value="1"/>
</dbReference>
<keyword evidence="2" id="KW-0560">Oxidoreductase</keyword>
<feature type="domain" description="Transketolase-like pyrimidine-binding" evidence="4">
    <location>
        <begin position="12"/>
        <end position="186"/>
    </location>
</feature>
<dbReference type="FunFam" id="3.40.50.970:FF:000001">
    <property type="entry name" value="Pyruvate dehydrogenase E1 beta subunit"/>
    <property type="match status" value="1"/>
</dbReference>
<dbReference type="InterPro" id="IPR005475">
    <property type="entry name" value="Transketolase-like_Pyr-bd"/>
</dbReference>
<dbReference type="SUPFAM" id="SSF52922">
    <property type="entry name" value="TK C-terminal domain-like"/>
    <property type="match status" value="1"/>
</dbReference>
<evidence type="ECO:0000256" key="3">
    <source>
        <dbReference type="ARBA" id="ARBA00023052"/>
    </source>
</evidence>
<organism evidence="5 6">
    <name type="scientific">Methylocapsa palsarum</name>
    <dbReference type="NCBI Taxonomy" id="1612308"/>
    <lineage>
        <taxon>Bacteria</taxon>
        <taxon>Pseudomonadati</taxon>
        <taxon>Pseudomonadota</taxon>
        <taxon>Alphaproteobacteria</taxon>
        <taxon>Hyphomicrobiales</taxon>
        <taxon>Beijerinckiaceae</taxon>
        <taxon>Methylocapsa</taxon>
    </lineage>
</organism>
<dbReference type="Gene3D" id="3.40.50.970">
    <property type="match status" value="1"/>
</dbReference>
<dbReference type="InterPro" id="IPR009014">
    <property type="entry name" value="Transketo_C/PFOR_II"/>
</dbReference>
<accession>A0A1I3YUE4</accession>
<comment type="cofactor">
    <cofactor evidence="1">
        <name>thiamine diphosphate</name>
        <dbReference type="ChEBI" id="CHEBI:58937"/>
    </cofactor>
</comment>
<dbReference type="Gene3D" id="3.40.50.920">
    <property type="match status" value="1"/>
</dbReference>
<dbReference type="Pfam" id="PF02779">
    <property type="entry name" value="Transket_pyr"/>
    <property type="match status" value="1"/>
</dbReference>
<evidence type="ECO:0000313" key="5">
    <source>
        <dbReference type="EMBL" id="SFK35458.1"/>
    </source>
</evidence>
<evidence type="ECO:0000256" key="1">
    <source>
        <dbReference type="ARBA" id="ARBA00001964"/>
    </source>
</evidence>
<protein>
    <submittedName>
        <fullName evidence="5">Pyruvate dehydrogenase E1 component beta subunit</fullName>
    </submittedName>
</protein>
<evidence type="ECO:0000256" key="2">
    <source>
        <dbReference type="ARBA" id="ARBA00023002"/>
    </source>
</evidence>
<dbReference type="OrthoDB" id="9780894at2"/>